<keyword evidence="2" id="KW-1185">Reference proteome</keyword>
<organism evidence="1 2">
    <name type="scientific">Trichonephila clavata</name>
    <name type="common">Joro spider</name>
    <name type="synonym">Nephila clavata</name>
    <dbReference type="NCBI Taxonomy" id="2740835"/>
    <lineage>
        <taxon>Eukaryota</taxon>
        <taxon>Metazoa</taxon>
        <taxon>Ecdysozoa</taxon>
        <taxon>Arthropoda</taxon>
        <taxon>Chelicerata</taxon>
        <taxon>Arachnida</taxon>
        <taxon>Araneae</taxon>
        <taxon>Araneomorphae</taxon>
        <taxon>Entelegynae</taxon>
        <taxon>Araneoidea</taxon>
        <taxon>Nephilidae</taxon>
        <taxon>Trichonephila</taxon>
    </lineage>
</organism>
<dbReference type="EMBL" id="BMAO01022049">
    <property type="protein sequence ID" value="GFQ79318.1"/>
    <property type="molecule type" value="Genomic_DNA"/>
</dbReference>
<sequence length="93" mass="10212">MIEVLIVAYIPSPSLHGVFLPVSFEQSNATILKSSNDLTRLNVTYDSPLQNSAGPRNTTTWSTVHPFILWTVQFQHCIGGSCVLLDCSITSKC</sequence>
<dbReference type="Proteomes" id="UP000887116">
    <property type="component" value="Unassembled WGS sequence"/>
</dbReference>
<evidence type="ECO:0000313" key="1">
    <source>
        <dbReference type="EMBL" id="GFQ79318.1"/>
    </source>
</evidence>
<protein>
    <submittedName>
        <fullName evidence="1">Uncharacterized protein</fullName>
    </submittedName>
</protein>
<proteinExistence type="predicted"/>
<gene>
    <name evidence="1" type="primary">AVEN_160792_1</name>
    <name evidence="1" type="ORF">TNCT_150821</name>
</gene>
<name>A0A8X6GC85_TRICU</name>
<comment type="caution">
    <text evidence="1">The sequence shown here is derived from an EMBL/GenBank/DDBJ whole genome shotgun (WGS) entry which is preliminary data.</text>
</comment>
<accession>A0A8X6GC85</accession>
<reference evidence="1" key="1">
    <citation type="submission" date="2020-07" db="EMBL/GenBank/DDBJ databases">
        <title>Multicomponent nature underlies the extraordinary mechanical properties of spider dragline silk.</title>
        <authorList>
            <person name="Kono N."/>
            <person name="Nakamura H."/>
            <person name="Mori M."/>
            <person name="Yoshida Y."/>
            <person name="Ohtoshi R."/>
            <person name="Malay A.D."/>
            <person name="Moran D.A.P."/>
            <person name="Tomita M."/>
            <person name="Numata K."/>
            <person name="Arakawa K."/>
        </authorList>
    </citation>
    <scope>NUCLEOTIDE SEQUENCE</scope>
</reference>
<dbReference type="AlphaFoldDB" id="A0A8X6GC85"/>
<evidence type="ECO:0000313" key="2">
    <source>
        <dbReference type="Proteomes" id="UP000887116"/>
    </source>
</evidence>